<dbReference type="GO" id="GO:0015918">
    <property type="term" value="P:sterol transport"/>
    <property type="evidence" value="ECO:0007669"/>
    <property type="project" value="InterPro"/>
</dbReference>
<dbReference type="FunFam" id="2.60.40.770:FF:000001">
    <property type="entry name" value="NPC intracellular cholesterol transporter 2"/>
    <property type="match status" value="1"/>
</dbReference>
<dbReference type="SUPFAM" id="SSF81296">
    <property type="entry name" value="E set domains"/>
    <property type="match status" value="1"/>
</dbReference>
<dbReference type="AlphaFoldDB" id="A0AAV2QEU2"/>
<dbReference type="GO" id="GO:0032934">
    <property type="term" value="F:sterol binding"/>
    <property type="evidence" value="ECO:0007669"/>
    <property type="project" value="InterPro"/>
</dbReference>
<dbReference type="Pfam" id="PF02221">
    <property type="entry name" value="E1_DerP2_DerF2"/>
    <property type="match status" value="1"/>
</dbReference>
<dbReference type="PANTHER" id="PTHR11306">
    <property type="entry name" value="NIEMANN PICK TYPE C2 PROTEIN NPC2-RELATED"/>
    <property type="match status" value="1"/>
</dbReference>
<evidence type="ECO:0000256" key="4">
    <source>
        <dbReference type="SAM" id="Phobius"/>
    </source>
</evidence>
<dbReference type="InterPro" id="IPR003172">
    <property type="entry name" value="ML_dom"/>
</dbReference>
<protein>
    <recommendedName>
        <fullName evidence="5">MD-2-related lipid-recognition domain-containing protein</fullName>
    </recommendedName>
</protein>
<dbReference type="Proteomes" id="UP001497623">
    <property type="component" value="Unassembled WGS sequence"/>
</dbReference>
<comment type="subcellular location">
    <subcellularLocation>
        <location evidence="1">Secreted</location>
    </subcellularLocation>
</comment>
<gene>
    <name evidence="6" type="ORF">MNOR_LOCUS12140</name>
</gene>
<evidence type="ECO:0000313" key="7">
    <source>
        <dbReference type="Proteomes" id="UP001497623"/>
    </source>
</evidence>
<sequence length="173" mass="18940">MYPFMYHHYRACKNQINEFYYFTEVISMHTLTVFCIAITAAAATPFEDCGSLAADSQLKVPDCDIPPCIVSRGTQLLADMVFTPSVDSSTLETQVYGDLLGMQVPWPGMDTNGCHQLEAAGDSCPLVAGERTSWHLEMDILNEYPAVSTVATFQLIDADGGFQVCAKVPVQVV</sequence>
<dbReference type="EMBL" id="CAXKWB010006571">
    <property type="protein sequence ID" value="CAL4083374.1"/>
    <property type="molecule type" value="Genomic_DNA"/>
</dbReference>
<reference evidence="6 7" key="1">
    <citation type="submission" date="2024-05" db="EMBL/GenBank/DDBJ databases">
        <authorList>
            <person name="Wallberg A."/>
        </authorList>
    </citation>
    <scope>NUCLEOTIDE SEQUENCE [LARGE SCALE GENOMIC DNA]</scope>
</reference>
<dbReference type="InterPro" id="IPR039670">
    <property type="entry name" value="NPC2-like"/>
</dbReference>
<evidence type="ECO:0000313" key="6">
    <source>
        <dbReference type="EMBL" id="CAL4083374.1"/>
    </source>
</evidence>
<keyword evidence="4" id="KW-1133">Transmembrane helix</keyword>
<dbReference type="Gene3D" id="2.60.40.770">
    <property type="match status" value="1"/>
</dbReference>
<keyword evidence="4" id="KW-0472">Membrane</keyword>
<dbReference type="SMART" id="SM00737">
    <property type="entry name" value="ML"/>
    <property type="match status" value="1"/>
</dbReference>
<dbReference type="PANTHER" id="PTHR11306:SF68">
    <property type="entry name" value="NPC INTRACELLULAR CHOLESTEROL TRANSPORTER 2"/>
    <property type="match status" value="1"/>
</dbReference>
<comment type="caution">
    <text evidence="6">The sequence shown here is derived from an EMBL/GenBank/DDBJ whole genome shotgun (WGS) entry which is preliminary data.</text>
</comment>
<evidence type="ECO:0000256" key="3">
    <source>
        <dbReference type="ARBA" id="ARBA00022525"/>
    </source>
</evidence>
<comment type="similarity">
    <text evidence="2">Belongs to the NPC2 family.</text>
</comment>
<dbReference type="InterPro" id="IPR014756">
    <property type="entry name" value="Ig_E-set"/>
</dbReference>
<keyword evidence="4" id="KW-0812">Transmembrane</keyword>
<evidence type="ECO:0000256" key="1">
    <source>
        <dbReference type="ARBA" id="ARBA00004613"/>
    </source>
</evidence>
<dbReference type="GO" id="GO:0005576">
    <property type="term" value="C:extracellular region"/>
    <property type="evidence" value="ECO:0007669"/>
    <property type="project" value="UniProtKB-SubCell"/>
</dbReference>
<evidence type="ECO:0000256" key="2">
    <source>
        <dbReference type="ARBA" id="ARBA00006370"/>
    </source>
</evidence>
<keyword evidence="3" id="KW-0964">Secreted</keyword>
<organism evidence="6 7">
    <name type="scientific">Meganyctiphanes norvegica</name>
    <name type="common">Northern krill</name>
    <name type="synonym">Thysanopoda norvegica</name>
    <dbReference type="NCBI Taxonomy" id="48144"/>
    <lineage>
        <taxon>Eukaryota</taxon>
        <taxon>Metazoa</taxon>
        <taxon>Ecdysozoa</taxon>
        <taxon>Arthropoda</taxon>
        <taxon>Crustacea</taxon>
        <taxon>Multicrustacea</taxon>
        <taxon>Malacostraca</taxon>
        <taxon>Eumalacostraca</taxon>
        <taxon>Eucarida</taxon>
        <taxon>Euphausiacea</taxon>
        <taxon>Euphausiidae</taxon>
        <taxon>Meganyctiphanes</taxon>
    </lineage>
</organism>
<feature type="domain" description="MD-2-related lipid-recognition" evidence="5">
    <location>
        <begin position="46"/>
        <end position="170"/>
    </location>
</feature>
<accession>A0AAV2QEU2</accession>
<name>A0AAV2QEU2_MEGNR</name>
<evidence type="ECO:0000259" key="5">
    <source>
        <dbReference type="SMART" id="SM00737"/>
    </source>
</evidence>
<feature type="transmembrane region" description="Helical" evidence="4">
    <location>
        <begin position="21"/>
        <end position="43"/>
    </location>
</feature>
<proteinExistence type="inferred from homology"/>
<keyword evidence="7" id="KW-1185">Reference proteome</keyword>